<name>A0A365PTC5_9GAMM</name>
<evidence type="ECO:0000256" key="2">
    <source>
        <dbReference type="ARBA" id="ARBA00007637"/>
    </source>
</evidence>
<evidence type="ECO:0000259" key="3">
    <source>
        <dbReference type="Pfam" id="PF01370"/>
    </source>
</evidence>
<evidence type="ECO:0000313" key="4">
    <source>
        <dbReference type="EMBL" id="RBA56870.1"/>
    </source>
</evidence>
<dbReference type="Gene3D" id="3.40.50.720">
    <property type="entry name" value="NAD(P)-binding Rossmann-like Domain"/>
    <property type="match status" value="1"/>
</dbReference>
<gene>
    <name evidence="4" type="ORF">DQ403_13215</name>
</gene>
<dbReference type="SUPFAM" id="SSF51735">
    <property type="entry name" value="NAD(P)-binding Rossmann-fold domains"/>
    <property type="match status" value="1"/>
</dbReference>
<feature type="domain" description="NAD-dependent epimerase/dehydratase" evidence="3">
    <location>
        <begin position="4"/>
        <end position="241"/>
    </location>
</feature>
<sequence length="316" mass="34572">MHRILVTGANGFAGQKLCKMLSNAGHHVIALTYGERHSAVQADEHLRCDIRDASAMAHAVEKAYPSHVVHLAAITHVATSFENPVLTWQTNVIGSVNLLEALRQHAPDAFTLFVSSSEVYGASFQQGTPLGEATHCQPMNPYAASKLAAETAFREYFRRGLFGAIARPFNHIGPGQSATFVAASFARQIAQIEAGKQAPVLKVGNLEAYRDFLDVDDVCDAYAKLLLFRKSSGNGKCFNICSGRPRKISEILEVLLNFSRIPITIETEPSRMRPSDISYATGSNARLCATIDWRASYDLSLTLGNLLDYWRAEAVS</sequence>
<dbReference type="AlphaFoldDB" id="A0A365PTC5"/>
<comment type="caution">
    <text evidence="4">The sequence shown here is derived from an EMBL/GenBank/DDBJ whole genome shotgun (WGS) entry which is preliminary data.</text>
</comment>
<dbReference type="PANTHER" id="PTHR43000">
    <property type="entry name" value="DTDP-D-GLUCOSE 4,6-DEHYDRATASE-RELATED"/>
    <property type="match status" value="1"/>
</dbReference>
<dbReference type="EMBL" id="QNTV01000009">
    <property type="protein sequence ID" value="RBA56870.1"/>
    <property type="molecule type" value="Genomic_DNA"/>
</dbReference>
<reference evidence="4 5" key="1">
    <citation type="submission" date="2018-06" db="EMBL/GenBank/DDBJ databases">
        <title>Whole genome sequencing of four bacterial strains from South Shetland trench revealing bio-synthetic gene clusters.</title>
        <authorList>
            <person name="Abdel-Mageed W.M."/>
            <person name="Lehri B."/>
            <person name="Jarmusch S.A."/>
            <person name="Miranda K."/>
            <person name="Goodfellow M."/>
            <person name="Jaspars M."/>
            <person name="Karlyshev A.V."/>
        </authorList>
    </citation>
    <scope>NUCLEOTIDE SEQUENCE [LARGE SCALE GENOMIC DNA]</scope>
    <source>
        <strain evidence="4 5">SST2</strain>
    </source>
</reference>
<evidence type="ECO:0000313" key="5">
    <source>
        <dbReference type="Proteomes" id="UP000252554"/>
    </source>
</evidence>
<dbReference type="Proteomes" id="UP000252554">
    <property type="component" value="Unassembled WGS sequence"/>
</dbReference>
<dbReference type="Gene3D" id="3.90.25.10">
    <property type="entry name" value="UDP-galactose 4-epimerase, domain 1"/>
    <property type="match status" value="1"/>
</dbReference>
<accession>A0A365PTC5</accession>
<dbReference type="RefSeq" id="WP_128120679.1">
    <property type="nucleotide sequence ID" value="NZ_QNTV01000009.1"/>
</dbReference>
<comment type="pathway">
    <text evidence="1">Bacterial outer membrane biogenesis; LPS O-antigen biosynthesis.</text>
</comment>
<organism evidence="4 5">
    <name type="scientific">Stutzerimonas zhaodongensis</name>
    <dbReference type="NCBI Taxonomy" id="1176257"/>
    <lineage>
        <taxon>Bacteria</taxon>
        <taxon>Pseudomonadati</taxon>
        <taxon>Pseudomonadota</taxon>
        <taxon>Gammaproteobacteria</taxon>
        <taxon>Pseudomonadales</taxon>
        <taxon>Pseudomonadaceae</taxon>
        <taxon>Stutzerimonas</taxon>
    </lineage>
</organism>
<protein>
    <submittedName>
        <fullName evidence="4">GDP-6-deoxy-D-lyxo-4-hexulose reductase</fullName>
    </submittedName>
</protein>
<dbReference type="Pfam" id="PF01370">
    <property type="entry name" value="Epimerase"/>
    <property type="match status" value="1"/>
</dbReference>
<comment type="similarity">
    <text evidence="2">Belongs to the NAD(P)-dependent epimerase/dehydratase family.</text>
</comment>
<proteinExistence type="inferred from homology"/>
<dbReference type="InterPro" id="IPR001509">
    <property type="entry name" value="Epimerase_deHydtase"/>
</dbReference>
<evidence type="ECO:0000256" key="1">
    <source>
        <dbReference type="ARBA" id="ARBA00005125"/>
    </source>
</evidence>
<dbReference type="InterPro" id="IPR036291">
    <property type="entry name" value="NAD(P)-bd_dom_sf"/>
</dbReference>